<dbReference type="AlphaFoldDB" id="A0A060NHK9"/>
<keyword evidence="2" id="KW-0813">Transport</keyword>
<dbReference type="SUPFAM" id="SSF52540">
    <property type="entry name" value="P-loop containing nucleoside triphosphate hydrolases"/>
    <property type="match status" value="1"/>
</dbReference>
<dbReference type="STRING" id="1458425.SRAA_0773"/>
<gene>
    <name evidence="7" type="primary">mntA1</name>
    <name evidence="7" type="ORF">SRAA_0773</name>
</gene>
<organism evidence="7 8">
    <name type="scientific">Serpentinimonas raichei</name>
    <dbReference type="NCBI Taxonomy" id="1458425"/>
    <lineage>
        <taxon>Bacteria</taxon>
        <taxon>Pseudomonadati</taxon>
        <taxon>Pseudomonadota</taxon>
        <taxon>Betaproteobacteria</taxon>
        <taxon>Burkholderiales</taxon>
        <taxon>Comamonadaceae</taxon>
        <taxon>Serpentinimonas</taxon>
    </lineage>
</organism>
<sequence>MAKADALPAALPAAAPEPLRVRPKLAPAPAVEESLPGSGSARPAIELHNLTVGYERHPAVHHLSLRWAAGSLVAIVGPNGAGKSTLLKALAGELRPLSGRIEGLAGRRVAYLPQTPQIDRSFPVTVQDLVQLGLWHQVGALGRWKGAHRQRCREALATVGLQGFEARTIDTLSGGQFQRALFARLMLQDAELLLLDEPFAAVDENTSADLLQLLKDWSASGKTVLTVLHDLGLVRAHFPQALLLAREPVAHGATAAVLTPANLRRALGMRESFDDLAPWCEADAAAHPAGGRH</sequence>
<reference evidence="7 8" key="1">
    <citation type="journal article" date="2014" name="Nat. Commun.">
        <title>Physiological and genomic features of highly alkaliphilic hydrogen-utilizing Betaproteobacteria from a continental serpentinizing site.</title>
        <authorList>
            <person name="Suzuki S."/>
            <person name="Kuenen J.G."/>
            <person name="Schipper K."/>
            <person name="van der Velde S."/>
            <person name="Ishii S."/>
            <person name="Wu A."/>
            <person name="Sorokin D.Y."/>
            <person name="Tenney A."/>
            <person name="Meng X.Y."/>
            <person name="Morrill P.L."/>
            <person name="Kamagata Y."/>
            <person name="Muyzer G."/>
            <person name="Nealson K.H."/>
        </authorList>
    </citation>
    <scope>NUCLEOTIDE SEQUENCE [LARGE SCALE GENOMIC DNA]</scope>
    <source>
        <strain evidence="7 8">A1</strain>
    </source>
</reference>
<accession>A0A060NHK9</accession>
<protein>
    <submittedName>
        <fullName evidence="7">ABC-type Mn/Zn transport system, ATPase component</fullName>
    </submittedName>
</protein>
<keyword evidence="8" id="KW-1185">Reference proteome</keyword>
<evidence type="ECO:0000256" key="2">
    <source>
        <dbReference type="ARBA" id="ARBA00022448"/>
    </source>
</evidence>
<keyword evidence="3" id="KW-0472">Membrane</keyword>
<evidence type="ECO:0000256" key="4">
    <source>
        <dbReference type="ARBA" id="ARBA00022741"/>
    </source>
</evidence>
<dbReference type="InterPro" id="IPR003439">
    <property type="entry name" value="ABC_transporter-like_ATP-bd"/>
</dbReference>
<dbReference type="PROSITE" id="PS50893">
    <property type="entry name" value="ABC_TRANSPORTER_2"/>
    <property type="match status" value="1"/>
</dbReference>
<dbReference type="Pfam" id="PF00005">
    <property type="entry name" value="ABC_tran"/>
    <property type="match status" value="1"/>
</dbReference>
<dbReference type="Gene3D" id="3.40.50.300">
    <property type="entry name" value="P-loop containing nucleotide triphosphate hydrolases"/>
    <property type="match status" value="1"/>
</dbReference>
<evidence type="ECO:0000256" key="5">
    <source>
        <dbReference type="ARBA" id="ARBA00022840"/>
    </source>
</evidence>
<dbReference type="KEGG" id="cbaa:SRAA_0773"/>
<dbReference type="GO" id="GO:0005524">
    <property type="term" value="F:ATP binding"/>
    <property type="evidence" value="ECO:0007669"/>
    <property type="project" value="UniProtKB-KW"/>
</dbReference>
<dbReference type="EMBL" id="AP014568">
    <property type="protein sequence ID" value="BAO80627.1"/>
    <property type="molecule type" value="Genomic_DNA"/>
</dbReference>
<dbReference type="InterPro" id="IPR050153">
    <property type="entry name" value="Metal_Ion_Import_ABC"/>
</dbReference>
<evidence type="ECO:0000256" key="3">
    <source>
        <dbReference type="ARBA" id="ARBA00022475"/>
    </source>
</evidence>
<keyword evidence="4" id="KW-0547">Nucleotide-binding</keyword>
<dbReference type="Proteomes" id="UP000067461">
    <property type="component" value="Chromosome"/>
</dbReference>
<dbReference type="NCBIfam" id="NF040873">
    <property type="entry name" value="AztA"/>
    <property type="match status" value="1"/>
</dbReference>
<dbReference type="InterPro" id="IPR003593">
    <property type="entry name" value="AAA+_ATPase"/>
</dbReference>
<dbReference type="GO" id="GO:0016887">
    <property type="term" value="F:ATP hydrolysis activity"/>
    <property type="evidence" value="ECO:0007669"/>
    <property type="project" value="InterPro"/>
</dbReference>
<dbReference type="SMART" id="SM00382">
    <property type="entry name" value="AAA"/>
    <property type="match status" value="1"/>
</dbReference>
<comment type="similarity">
    <text evidence="1">Belongs to the ABC transporter superfamily.</text>
</comment>
<evidence type="ECO:0000313" key="8">
    <source>
        <dbReference type="Proteomes" id="UP000067461"/>
    </source>
</evidence>
<evidence type="ECO:0000256" key="1">
    <source>
        <dbReference type="ARBA" id="ARBA00005417"/>
    </source>
</evidence>
<name>A0A060NHK9_9BURK</name>
<proteinExistence type="inferred from homology"/>
<feature type="domain" description="ABC transporter" evidence="6">
    <location>
        <begin position="45"/>
        <end position="271"/>
    </location>
</feature>
<dbReference type="HOGENOM" id="CLU_000604_1_11_4"/>
<dbReference type="InterPro" id="IPR047748">
    <property type="entry name" value="AztA-like"/>
</dbReference>
<dbReference type="PANTHER" id="PTHR42734:SF5">
    <property type="entry name" value="IRON TRANSPORT SYSTEM ATP-BINDING PROTEIN HI_0361-RELATED"/>
    <property type="match status" value="1"/>
</dbReference>
<dbReference type="OrthoDB" id="9806726at2"/>
<dbReference type="CDD" id="cd03235">
    <property type="entry name" value="ABC_Metallic_Cations"/>
    <property type="match status" value="1"/>
</dbReference>
<keyword evidence="3" id="KW-1003">Cell membrane</keyword>
<evidence type="ECO:0000259" key="6">
    <source>
        <dbReference type="PROSITE" id="PS50893"/>
    </source>
</evidence>
<keyword evidence="5" id="KW-0067">ATP-binding</keyword>
<dbReference type="PROSITE" id="PS00211">
    <property type="entry name" value="ABC_TRANSPORTER_1"/>
    <property type="match status" value="1"/>
</dbReference>
<dbReference type="InterPro" id="IPR017871">
    <property type="entry name" value="ABC_transporter-like_CS"/>
</dbReference>
<dbReference type="InterPro" id="IPR027417">
    <property type="entry name" value="P-loop_NTPase"/>
</dbReference>
<evidence type="ECO:0000313" key="7">
    <source>
        <dbReference type="EMBL" id="BAO80627.1"/>
    </source>
</evidence>
<dbReference type="PANTHER" id="PTHR42734">
    <property type="entry name" value="METAL TRANSPORT SYSTEM ATP-BINDING PROTEIN TM_0124-RELATED"/>
    <property type="match status" value="1"/>
</dbReference>